<dbReference type="PANTHER" id="PTHR13950">
    <property type="entry name" value="RABCONNECTIN-RELATED"/>
    <property type="match status" value="1"/>
</dbReference>
<dbReference type="SUPFAM" id="SSF50978">
    <property type="entry name" value="WD40 repeat-like"/>
    <property type="match status" value="1"/>
</dbReference>
<organism evidence="2 3">
    <name type="scientific">Hanseniaspora valbyensis NRRL Y-1626</name>
    <dbReference type="NCBI Taxonomy" id="766949"/>
    <lineage>
        <taxon>Eukaryota</taxon>
        <taxon>Fungi</taxon>
        <taxon>Dikarya</taxon>
        <taxon>Ascomycota</taxon>
        <taxon>Saccharomycotina</taxon>
        <taxon>Saccharomycetes</taxon>
        <taxon>Saccharomycodales</taxon>
        <taxon>Saccharomycodaceae</taxon>
        <taxon>Hanseniaspora</taxon>
    </lineage>
</organism>
<reference evidence="3" key="1">
    <citation type="journal article" date="2016" name="Proc. Natl. Acad. Sci. U.S.A.">
        <title>Comparative genomics of biotechnologically important yeasts.</title>
        <authorList>
            <person name="Riley R."/>
            <person name="Haridas S."/>
            <person name="Wolfe K.H."/>
            <person name="Lopes M.R."/>
            <person name="Hittinger C.T."/>
            <person name="Goeker M."/>
            <person name="Salamov A.A."/>
            <person name="Wisecaver J.H."/>
            <person name="Long T.M."/>
            <person name="Calvey C.H."/>
            <person name="Aerts A.L."/>
            <person name="Barry K.W."/>
            <person name="Choi C."/>
            <person name="Clum A."/>
            <person name="Coughlan A.Y."/>
            <person name="Deshpande S."/>
            <person name="Douglass A.P."/>
            <person name="Hanson S.J."/>
            <person name="Klenk H.-P."/>
            <person name="LaButti K.M."/>
            <person name="Lapidus A."/>
            <person name="Lindquist E.A."/>
            <person name="Lipzen A.M."/>
            <person name="Meier-Kolthoff J.P."/>
            <person name="Ohm R.A."/>
            <person name="Otillar R.P."/>
            <person name="Pangilinan J.L."/>
            <person name="Peng Y."/>
            <person name="Rokas A."/>
            <person name="Rosa C.A."/>
            <person name="Scheuner C."/>
            <person name="Sibirny A.A."/>
            <person name="Slot J.C."/>
            <person name="Stielow J.B."/>
            <person name="Sun H."/>
            <person name="Kurtzman C.P."/>
            <person name="Blackwell M."/>
            <person name="Grigoriev I.V."/>
            <person name="Jeffries T.W."/>
        </authorList>
    </citation>
    <scope>NUCLEOTIDE SEQUENCE [LARGE SCALE GENOMIC DNA]</scope>
    <source>
        <strain evidence="3">NRRL Y-1626</strain>
    </source>
</reference>
<name>A0A1B7TJY2_9ASCO</name>
<dbReference type="Pfam" id="PF12234">
    <property type="entry name" value="Rav1p_C"/>
    <property type="match status" value="1"/>
</dbReference>
<keyword evidence="3" id="KW-1185">Reference proteome</keyword>
<evidence type="ECO:0000259" key="1">
    <source>
        <dbReference type="Pfam" id="PF12234"/>
    </source>
</evidence>
<dbReference type="InterPro" id="IPR036322">
    <property type="entry name" value="WD40_repeat_dom_sf"/>
</dbReference>
<dbReference type="GO" id="GO:0007035">
    <property type="term" value="P:vacuolar acidification"/>
    <property type="evidence" value="ECO:0007669"/>
    <property type="project" value="TreeGrafter"/>
</dbReference>
<proteinExistence type="predicted"/>
<dbReference type="InterPro" id="IPR052208">
    <property type="entry name" value="DmX-like/RAVE_component"/>
</dbReference>
<accession>A0A1B7TJY2</accession>
<protein>
    <recommendedName>
        <fullName evidence="1">RAVE complex protein Rav1 C-terminal domain-containing protein</fullName>
    </recommendedName>
</protein>
<feature type="domain" description="RAVE complex protein Rav1 C-terminal" evidence="1">
    <location>
        <begin position="798"/>
        <end position="933"/>
    </location>
</feature>
<dbReference type="PANTHER" id="PTHR13950:SF9">
    <property type="entry name" value="RABCONNECTIN-3A"/>
    <property type="match status" value="1"/>
</dbReference>
<evidence type="ECO:0000313" key="2">
    <source>
        <dbReference type="EMBL" id="OBA29062.1"/>
    </source>
</evidence>
<dbReference type="OrthoDB" id="342131at2759"/>
<gene>
    <name evidence="2" type="ORF">HANVADRAFT_66414</name>
</gene>
<comment type="caution">
    <text evidence="2">The sequence shown here is derived from an EMBL/GenBank/DDBJ whole genome shotgun (WGS) entry which is preliminary data.</text>
</comment>
<evidence type="ECO:0000313" key="3">
    <source>
        <dbReference type="Proteomes" id="UP000092321"/>
    </source>
</evidence>
<dbReference type="GO" id="GO:0043291">
    <property type="term" value="C:RAVE complex"/>
    <property type="evidence" value="ECO:0007669"/>
    <property type="project" value="TreeGrafter"/>
</dbReference>
<dbReference type="InterPro" id="IPR022033">
    <property type="entry name" value="Rav1p_C"/>
</dbReference>
<sequence length="1069" mass="125464">MLDNDLVAAIQQSKILQTGYTADLLKTTFSYKNDQNEYILSLKEDIKAIYVYTKELQLFHIIELSSLENDETVAAFDVSPIIGNIVLVTNKGNILMYNYISLLNSWKFLFTKKHLRSELTCVKWISECELFLCDSNTIYVYLVKDYESFVKLWEQKTPGNPIFCIEKNNNSNYYSCLTFNDELIYIWQRTLIDLDNKIFDYKLILFKENGISTMNFWSHLSDNTSILYSLNTKKQLNIWTCIGEFKRYKTFDLNEKDHRFALIIPFNTKCERKFDSIITFGKDFDKPCMIYKIEYNQNNLNVTQSERILNLKNIFVDGLSDDDFLYFNSIYNETLDKATIVCDNFNKKTSIHFEVDLKGLMDDLKNELFGEIAVFSGDVNSSKIIPFINVEDKFLTRSLNGGITQWSVGDDYISKVEKYDTKIDVEMVLNIENSNIYMTNKLIYSDNLKVNLQKESPKSMHLDKNNLFLIYSGQVDIYTLVDLKLVDSKTVDNSEWIVAYKNSFTFVSKKGILNHFTYENNVWVSQKAININYEIEELYSPSYHQKFMFKNSVSELIIYDLAELSIHCKVNVDPAYKNCTWFLLNSGEPIILLNMGTKLSIFYREHSYEVINKFPIESIHAINKNIIFQYETHLESLKISLFDEFLKPSITLDYTILQLLKIGKYEVAKKICKTLDEEIASATNSDIDRNKILSDITQSDLINDEIYINDQEWKEISNRLLIKLDGDEANTKILKLIKFLQTNMKSNNFFVNNFNLALNFNTINFKDVIPLLYYPNELSGINGCDLNDINSASDMYVKKLTIWEPKDRLYKVFDKLSKIEYQATKIPHDVGIFYLSMGKIDSYKLLWKFSALKEATKIAKFLGNYDSKKCLNNGYKLLSLHRYKEACWFFLLGQDYKSMFYTAFKRMGSLELAIGSIRLMDENNEKLKECLQIYCIDYFYDSKMFWEWLYCGLIINDFDLEFVDISSFCLQLDDLLVLLSIFQKFGSVEKEKQLAVKVALMYQRLGDHIFFEYYDKNYIPHEKGKVKFNNKNMTDIKKVEKKSMFDIFNTEQGVSIKESYYKYKYRLLI</sequence>
<dbReference type="EMBL" id="LXPE01000001">
    <property type="protein sequence ID" value="OBA29062.1"/>
    <property type="molecule type" value="Genomic_DNA"/>
</dbReference>
<dbReference type="AlphaFoldDB" id="A0A1B7TJY2"/>
<dbReference type="Proteomes" id="UP000092321">
    <property type="component" value="Unassembled WGS sequence"/>
</dbReference>